<dbReference type="Proteomes" id="UP000516696">
    <property type="component" value="Chromosome"/>
</dbReference>
<dbReference type="PANTHER" id="PTHR46470:SF2">
    <property type="entry name" value="GLYCERALDEHYDE 3-PHOSPHATE PHOSPHATASE"/>
    <property type="match status" value="1"/>
</dbReference>
<evidence type="ECO:0000313" key="10">
    <source>
        <dbReference type="Proteomes" id="UP001241571"/>
    </source>
</evidence>
<evidence type="ECO:0000256" key="1">
    <source>
        <dbReference type="ARBA" id="ARBA00001946"/>
    </source>
</evidence>
<dbReference type="NCBIfam" id="TIGR01549">
    <property type="entry name" value="HAD-SF-IA-v1"/>
    <property type="match status" value="1"/>
</dbReference>
<dbReference type="Proteomes" id="UP001241571">
    <property type="component" value="Unassembled WGS sequence"/>
</dbReference>
<dbReference type="Proteomes" id="UP000571857">
    <property type="component" value="Unassembled WGS sequence"/>
</dbReference>
<keyword evidence="3 6" id="KW-0378">Hydrolase</keyword>
<evidence type="ECO:0000313" key="8">
    <source>
        <dbReference type="Proteomes" id="UP000516696"/>
    </source>
</evidence>
<dbReference type="EC" id="3.1.3.-" evidence="6"/>
<accession>A0A2K3QYN5</accession>
<dbReference type="GO" id="GO:0046872">
    <property type="term" value="F:metal ion binding"/>
    <property type="evidence" value="ECO:0007669"/>
    <property type="project" value="UniProtKB-KW"/>
</dbReference>
<sequence length="243" mass="28045">MLNAVIFDVDDTLYDQQQPFRNAVTTIIPEVATTDLHPLYIRFRVHSDDHFGKVISKEWTLEEFRTFRLCQSLIDLGYSPLSNDASRLFQATYETELDNIQLHPAVEETLNTLASLPIKLGIITNGPTDHQQKKIDQLELTRWIHPEYMLISQATGYQKPDIELFQLAEERFDLDPSRTLYVGDNFDNDVFGCKQAGWQALWLNHRRRQAPEIKNCHPDCTLTAFEELTEGILSFTDAVVMAR</sequence>
<dbReference type="PRINTS" id="PR00413">
    <property type="entry name" value="HADHALOGNASE"/>
</dbReference>
<evidence type="ECO:0000313" key="7">
    <source>
        <dbReference type="EMBL" id="QOG27168.1"/>
    </source>
</evidence>
<dbReference type="InterPro" id="IPR036412">
    <property type="entry name" value="HAD-like_sf"/>
</dbReference>
<dbReference type="Gene3D" id="3.40.50.1000">
    <property type="entry name" value="HAD superfamily/HAD-like"/>
    <property type="match status" value="1"/>
</dbReference>
<keyword evidence="4" id="KW-0460">Magnesium</keyword>
<evidence type="ECO:0000313" key="9">
    <source>
        <dbReference type="Proteomes" id="UP000571857"/>
    </source>
</evidence>
<evidence type="ECO:0000256" key="4">
    <source>
        <dbReference type="ARBA" id="ARBA00022842"/>
    </source>
</evidence>
<dbReference type="GO" id="GO:0016791">
    <property type="term" value="F:phosphatase activity"/>
    <property type="evidence" value="ECO:0007669"/>
    <property type="project" value="TreeGrafter"/>
</dbReference>
<dbReference type="SFLD" id="SFLDS00003">
    <property type="entry name" value="Haloacid_Dehalogenase"/>
    <property type="match status" value="1"/>
</dbReference>
<reference evidence="6 10" key="3">
    <citation type="submission" date="2023-06" db="EMBL/GenBank/DDBJ databases">
        <title>Acute promotion of culturable opportunistic pathogens and persistent increase of antibiotic resistance following antibiotic exposure in mouse gut microbiota.</title>
        <authorList>
            <person name="Li L."/>
            <person name="Wang B."/>
            <person name="Sun Y."/>
            <person name="Wang M."/>
            <person name="Xu H."/>
        </authorList>
    </citation>
    <scope>NUCLEOTIDE SEQUENCE [LARGE SCALE GENOMIC DNA]</scope>
    <source>
        <strain evidence="6 10">CRI2_2</strain>
    </source>
</reference>
<reference evidence="7 8" key="1">
    <citation type="submission" date="2020-03" db="EMBL/GenBank/DDBJ databases">
        <title>Characterization of ganglioside-mimicking enterococci.</title>
        <authorList>
            <person name="Patry R.T."/>
            <person name="Nothaft H."/>
            <person name="Bridger R."/>
            <person name="Shajahan A."/>
            <person name="Huynh S."/>
            <person name="Sanchez S."/>
            <person name="Azadi P."/>
            <person name="Cooper K."/>
            <person name="Miller W.G."/>
            <person name="Parker C.T."/>
            <person name="Wells L."/>
            <person name="Szymanski C.M."/>
        </authorList>
    </citation>
    <scope>NUCLEOTIDE SEQUENCE [LARGE SCALE GENOMIC DNA]</scope>
    <source>
        <strain evidence="7 8">EGM181</strain>
    </source>
</reference>
<protein>
    <submittedName>
        <fullName evidence="6">HAD family hydrolase</fullName>
        <ecNumber evidence="6">3.1.3.-</ecNumber>
    </submittedName>
</protein>
<dbReference type="SUPFAM" id="SSF56784">
    <property type="entry name" value="HAD-like"/>
    <property type="match status" value="1"/>
</dbReference>
<dbReference type="InterPro" id="IPR006439">
    <property type="entry name" value="HAD-SF_hydro_IA"/>
</dbReference>
<evidence type="ECO:0000256" key="3">
    <source>
        <dbReference type="ARBA" id="ARBA00022801"/>
    </source>
</evidence>
<name>A0A2K3QYN5_ENTGA</name>
<dbReference type="PANTHER" id="PTHR46470">
    <property type="entry name" value="N-ACYLNEURAMINATE-9-PHOSPHATASE"/>
    <property type="match status" value="1"/>
</dbReference>
<dbReference type="GO" id="GO:0044281">
    <property type="term" value="P:small molecule metabolic process"/>
    <property type="evidence" value="ECO:0007669"/>
    <property type="project" value="UniProtKB-ARBA"/>
</dbReference>
<dbReference type="SFLD" id="SFLDG01129">
    <property type="entry name" value="C1.5:_HAD__Beta-PGM__Phosphata"/>
    <property type="match status" value="1"/>
</dbReference>
<dbReference type="EMBL" id="CP050485">
    <property type="protein sequence ID" value="QOG27168.1"/>
    <property type="molecule type" value="Genomic_DNA"/>
</dbReference>
<organism evidence="6 10">
    <name type="scientific">Enterococcus gallinarum</name>
    <dbReference type="NCBI Taxonomy" id="1353"/>
    <lineage>
        <taxon>Bacteria</taxon>
        <taxon>Bacillati</taxon>
        <taxon>Bacillota</taxon>
        <taxon>Bacilli</taxon>
        <taxon>Lactobacillales</taxon>
        <taxon>Enterococcaceae</taxon>
        <taxon>Enterococcus</taxon>
    </lineage>
</organism>
<evidence type="ECO:0000313" key="6">
    <source>
        <dbReference type="EMBL" id="MDL4935619.1"/>
    </source>
</evidence>
<evidence type="ECO:0000313" key="5">
    <source>
        <dbReference type="EMBL" id="MBA0973299.1"/>
    </source>
</evidence>
<gene>
    <name evidence="7" type="ORF">EGM181_07880</name>
    <name evidence="5" type="ORF">HWH42_12055</name>
    <name evidence="6" type="ORF">QRX88_07840</name>
</gene>
<dbReference type="Gene3D" id="1.10.150.520">
    <property type="match status" value="1"/>
</dbReference>
<comment type="cofactor">
    <cofactor evidence="1">
        <name>Mg(2+)</name>
        <dbReference type="ChEBI" id="CHEBI:18420"/>
    </cofactor>
</comment>
<proteinExistence type="predicted"/>
<dbReference type="EMBL" id="JASUBT010000004">
    <property type="protein sequence ID" value="MDL4935619.1"/>
    <property type="molecule type" value="Genomic_DNA"/>
</dbReference>
<dbReference type="EMBL" id="JABXJK010000064">
    <property type="protein sequence ID" value="MBA0973299.1"/>
    <property type="molecule type" value="Genomic_DNA"/>
</dbReference>
<reference evidence="5 9" key="2">
    <citation type="submission" date="2020-06" db="EMBL/GenBank/DDBJ databases">
        <title>Crossreactivity between MHC class I-restricted antigens from cancer cells and an enterococcal bacteriophage.</title>
        <authorList>
            <person name="Fluckiger A."/>
            <person name="Daillere R."/>
            <person name="Sassi M."/>
            <person name="Cattoir V."/>
            <person name="Kroemer G."/>
            <person name="Zitvogel L."/>
        </authorList>
    </citation>
    <scope>NUCLEOTIDE SEQUENCE [LARGE SCALE GENOMIC DNA]</scope>
    <source>
        <strain evidence="5 9">EG4</strain>
    </source>
</reference>
<evidence type="ECO:0000256" key="2">
    <source>
        <dbReference type="ARBA" id="ARBA00022723"/>
    </source>
</evidence>
<dbReference type="InterPro" id="IPR051400">
    <property type="entry name" value="HAD-like_hydrolase"/>
</dbReference>
<keyword evidence="2" id="KW-0479">Metal-binding</keyword>
<dbReference type="Pfam" id="PF00702">
    <property type="entry name" value="Hydrolase"/>
    <property type="match status" value="1"/>
</dbReference>
<dbReference type="AlphaFoldDB" id="A0A2K3QYN5"/>
<dbReference type="InterPro" id="IPR023214">
    <property type="entry name" value="HAD_sf"/>
</dbReference>
<dbReference type="RefSeq" id="WP_103299930.1">
    <property type="nucleotide sequence ID" value="NZ_CAKOCH010000004.1"/>
</dbReference>